<evidence type="ECO:0000256" key="3">
    <source>
        <dbReference type="ARBA" id="ARBA00022691"/>
    </source>
</evidence>
<organism evidence="5">
    <name type="scientific">marine sediment metagenome</name>
    <dbReference type="NCBI Taxonomy" id="412755"/>
    <lineage>
        <taxon>unclassified sequences</taxon>
        <taxon>metagenomes</taxon>
        <taxon>ecological metagenomes</taxon>
    </lineage>
</organism>
<dbReference type="GO" id="GO:0003677">
    <property type="term" value="F:DNA binding"/>
    <property type="evidence" value="ECO:0007669"/>
    <property type="project" value="InterPro"/>
</dbReference>
<dbReference type="InterPro" id="IPR002295">
    <property type="entry name" value="N4/N6-MTase_EcoPI_Mod-like"/>
</dbReference>
<gene>
    <name evidence="5" type="ORF">LCGC14_0882070</name>
</gene>
<comment type="caution">
    <text evidence="5">The sequence shown here is derived from an EMBL/GenBank/DDBJ whole genome shotgun (WGS) entry which is preliminary data.</text>
</comment>
<dbReference type="GO" id="GO:0008170">
    <property type="term" value="F:N-methyltransferase activity"/>
    <property type="evidence" value="ECO:0007669"/>
    <property type="project" value="InterPro"/>
</dbReference>
<proteinExistence type="predicted"/>
<dbReference type="Gene3D" id="3.40.50.150">
    <property type="entry name" value="Vaccinia Virus protein VP39"/>
    <property type="match status" value="2"/>
</dbReference>
<keyword evidence="3" id="KW-0949">S-adenosyl-L-methionine</keyword>
<dbReference type="GO" id="GO:0032259">
    <property type="term" value="P:methylation"/>
    <property type="evidence" value="ECO:0007669"/>
    <property type="project" value="UniProtKB-KW"/>
</dbReference>
<evidence type="ECO:0000313" key="5">
    <source>
        <dbReference type="EMBL" id="KKN25695.1"/>
    </source>
</evidence>
<dbReference type="Pfam" id="PF01555">
    <property type="entry name" value="N6_N4_Mtase"/>
    <property type="match status" value="1"/>
</dbReference>
<evidence type="ECO:0000256" key="1">
    <source>
        <dbReference type="ARBA" id="ARBA00022603"/>
    </source>
</evidence>
<dbReference type="PRINTS" id="PR00506">
    <property type="entry name" value="D21N6MTFRASE"/>
</dbReference>
<dbReference type="SUPFAM" id="SSF53335">
    <property type="entry name" value="S-adenosyl-L-methionine-dependent methyltransferases"/>
    <property type="match status" value="2"/>
</dbReference>
<evidence type="ECO:0000256" key="2">
    <source>
        <dbReference type="ARBA" id="ARBA00022679"/>
    </source>
</evidence>
<keyword evidence="1" id="KW-0489">Methyltransferase</keyword>
<dbReference type="EMBL" id="LAZR01002781">
    <property type="protein sequence ID" value="KKN25695.1"/>
    <property type="molecule type" value="Genomic_DNA"/>
</dbReference>
<sequence length="285" mass="32285">MPKVFAEQYERVHEGKMDLILFPRDVEWRRKLFPDRVFEHPAKANMYLVEELIKYLTEPGDTILDPFGGTGTLLIAALYGRNVVLIEIEPHFISLLEETETMWKEGVQLPVIGEVKGPGRVFIKEGDCRQKLQDLDFLCDAVITSPPYSSLLSGQTGLKEGIGRSAKAGALSQYTGKDASSQNLGRLNPFYFKQAMGLVYQRMVTRLTPEAKVAFIVKDAMKAGVRQFLSTGIIKQANRAGLELLEWFKWKPPGIAQQKLMKSKGFKVVEDEDVLIFGKKMRWRI</sequence>
<keyword evidence="2" id="KW-0808">Transferase</keyword>
<reference evidence="5" key="1">
    <citation type="journal article" date="2015" name="Nature">
        <title>Complex archaea that bridge the gap between prokaryotes and eukaryotes.</title>
        <authorList>
            <person name="Spang A."/>
            <person name="Saw J.H."/>
            <person name="Jorgensen S.L."/>
            <person name="Zaremba-Niedzwiedzka K."/>
            <person name="Martijn J."/>
            <person name="Lind A.E."/>
            <person name="van Eijk R."/>
            <person name="Schleper C."/>
            <person name="Guy L."/>
            <person name="Ettema T.J."/>
        </authorList>
    </citation>
    <scope>NUCLEOTIDE SEQUENCE</scope>
</reference>
<dbReference type="AlphaFoldDB" id="A0A0F9P1H6"/>
<name>A0A0F9P1H6_9ZZZZ</name>
<evidence type="ECO:0000259" key="4">
    <source>
        <dbReference type="Pfam" id="PF01555"/>
    </source>
</evidence>
<feature type="domain" description="DNA methylase N-4/N-6" evidence="4">
    <location>
        <begin position="33"/>
        <end position="97"/>
    </location>
</feature>
<dbReference type="CDD" id="cd02440">
    <property type="entry name" value="AdoMet_MTases"/>
    <property type="match status" value="1"/>
</dbReference>
<accession>A0A0F9P1H6</accession>
<protein>
    <recommendedName>
        <fullName evidence="4">DNA methylase N-4/N-6 domain-containing protein</fullName>
    </recommendedName>
</protein>
<dbReference type="InterPro" id="IPR002941">
    <property type="entry name" value="DNA_methylase_N4/N6"/>
</dbReference>
<dbReference type="InterPro" id="IPR029063">
    <property type="entry name" value="SAM-dependent_MTases_sf"/>
</dbReference>